<dbReference type="EMBL" id="CAADFE010000006">
    <property type="protein sequence ID" value="VFJ64670.1"/>
    <property type="molecule type" value="Genomic_DNA"/>
</dbReference>
<evidence type="ECO:0000256" key="1">
    <source>
        <dbReference type="SAM" id="MobiDB-lite"/>
    </source>
</evidence>
<feature type="region of interest" description="Disordered" evidence="1">
    <location>
        <begin position="111"/>
        <end position="131"/>
    </location>
</feature>
<reference evidence="2" key="1">
    <citation type="submission" date="2019-02" db="EMBL/GenBank/DDBJ databases">
        <authorList>
            <person name="Gruber-Vodicka R. H."/>
            <person name="Seah K. B. B."/>
        </authorList>
    </citation>
    <scope>NUCLEOTIDE SEQUENCE</scope>
    <source>
        <strain evidence="2">BECK_BZ131</strain>
    </source>
</reference>
<evidence type="ECO:0000313" key="2">
    <source>
        <dbReference type="EMBL" id="VFJ64670.1"/>
    </source>
</evidence>
<gene>
    <name evidence="2" type="ORF">BECKFW1821C_GA0114237_100629</name>
</gene>
<dbReference type="AlphaFoldDB" id="A0A450TCK9"/>
<protein>
    <submittedName>
        <fullName evidence="2">Uncharacterized protein</fullName>
    </submittedName>
</protein>
<accession>A0A450TCK9</accession>
<sequence length="131" mass="14444">MLSLIYWEICCKSLVMRLNDTKGGYDVLQSAVTKHETIKSFSGNVGYPNTSVELVEKVLSLKLHISKKTKIPLPYCRSAGSSSAHSPGLVITGIFPRITKSLPVLPKKYGAHRHATDHGRQMCMRSNQTAS</sequence>
<name>A0A450TCK9_9GAMM</name>
<proteinExistence type="predicted"/>
<organism evidence="2">
    <name type="scientific">Candidatus Kentrum sp. FW</name>
    <dbReference type="NCBI Taxonomy" id="2126338"/>
    <lineage>
        <taxon>Bacteria</taxon>
        <taxon>Pseudomonadati</taxon>
        <taxon>Pseudomonadota</taxon>
        <taxon>Gammaproteobacteria</taxon>
        <taxon>Candidatus Kentrum</taxon>
    </lineage>
</organism>